<reference evidence="1" key="1">
    <citation type="journal article" date="2015" name="Nature">
        <title>Complex archaea that bridge the gap between prokaryotes and eukaryotes.</title>
        <authorList>
            <person name="Spang A."/>
            <person name="Saw J.H."/>
            <person name="Jorgensen S.L."/>
            <person name="Zaremba-Niedzwiedzka K."/>
            <person name="Martijn J."/>
            <person name="Lind A.E."/>
            <person name="van Eijk R."/>
            <person name="Schleper C."/>
            <person name="Guy L."/>
            <person name="Ettema T.J."/>
        </authorList>
    </citation>
    <scope>NUCLEOTIDE SEQUENCE</scope>
</reference>
<accession>A0A0F9UA84</accession>
<comment type="caution">
    <text evidence="1">The sequence shown here is derived from an EMBL/GenBank/DDBJ whole genome shotgun (WGS) entry which is preliminary data.</text>
</comment>
<sequence>MLEDYAKIFNQKKMFLRYNGLQIAFFEKLEGIEVVGKVVEKWHLFNHYFNEFKYHIYSAYYILEQLEQLEKAILDQFNELKSFIEFQNEIKIEYDSFIVHEYLLRITPFLNTMFILQDRLMVLIAIFLGININDPAQKVSESNKDYKYRIKKFRNKMQSFSSYATNYCGILKEFPVELSDLIIGYWNFSGQELRKYRNLEQHQFNLLEEAYIVKIPMERFVLYLPDNPNEENFEKLIYNKKKIAIEYFKSEIKIFHDFVEKMMETIGIAPKKHKFGSNFSPKSNLIRNYNQGDLLKIWALKNEAILFSVGEKSPDGTAARIIIRKIKNKMNILKWEIK</sequence>
<gene>
    <name evidence="1" type="ORF">LCGC14_0290610</name>
</gene>
<name>A0A0F9UA84_9ZZZZ</name>
<proteinExistence type="predicted"/>
<dbReference type="AlphaFoldDB" id="A0A0F9UA84"/>
<evidence type="ECO:0000313" key="1">
    <source>
        <dbReference type="EMBL" id="KKN84247.1"/>
    </source>
</evidence>
<dbReference type="EMBL" id="LAZR01000173">
    <property type="protein sequence ID" value="KKN84247.1"/>
    <property type="molecule type" value="Genomic_DNA"/>
</dbReference>
<protein>
    <submittedName>
        <fullName evidence="1">Uncharacterized protein</fullName>
    </submittedName>
</protein>
<organism evidence="1">
    <name type="scientific">marine sediment metagenome</name>
    <dbReference type="NCBI Taxonomy" id="412755"/>
    <lineage>
        <taxon>unclassified sequences</taxon>
        <taxon>metagenomes</taxon>
        <taxon>ecological metagenomes</taxon>
    </lineage>
</organism>